<evidence type="ECO:0000256" key="2">
    <source>
        <dbReference type="ARBA" id="ARBA00022692"/>
    </source>
</evidence>
<dbReference type="Proteomes" id="UP000003835">
    <property type="component" value="Unassembled WGS sequence"/>
</dbReference>
<dbReference type="InterPro" id="IPR007829">
    <property type="entry name" value="TM2"/>
</dbReference>
<dbReference type="EMBL" id="DS989870">
    <property type="protein sequence ID" value="EDX71709.1"/>
    <property type="molecule type" value="Genomic_DNA"/>
</dbReference>
<dbReference type="GO" id="GO:0016020">
    <property type="term" value="C:membrane"/>
    <property type="evidence" value="ECO:0007669"/>
    <property type="project" value="UniProtKB-SubCell"/>
</dbReference>
<dbReference type="PANTHER" id="PTHR21016">
    <property type="entry name" value="BETA-AMYLOID BINDING PROTEIN-RELATED"/>
    <property type="match status" value="1"/>
</dbReference>
<reference evidence="6 7" key="1">
    <citation type="submission" date="2008-07" db="EMBL/GenBank/DDBJ databases">
        <authorList>
            <person name="Tandeau de Marsac N."/>
            <person name="Ferriera S."/>
            <person name="Johnson J."/>
            <person name="Kravitz S."/>
            <person name="Beeson K."/>
            <person name="Sutton G."/>
            <person name="Rogers Y.-H."/>
            <person name="Friedman R."/>
            <person name="Frazier M."/>
            <person name="Venter J.C."/>
        </authorList>
    </citation>
    <scope>NUCLEOTIDE SEQUENCE [LARGE SCALE GENOMIC DNA]</scope>
    <source>
        <strain evidence="6 7">PCC 7420</strain>
    </source>
</reference>
<protein>
    <submittedName>
        <fullName evidence="6">TM2 domain family</fullName>
    </submittedName>
</protein>
<dbReference type="HOGENOM" id="CLU_133283_0_0_3"/>
<name>B4W254_9CYAN</name>
<keyword evidence="4" id="KW-0472">Membrane</keyword>
<sequence length="162" mass="17709">MWFGFLFGFAGLHRFYNGKIGTGLLWFCTGGLFGVGQFVDLFLIPGMVEEHYLKYGKRDRITGEATVSGSPTLVQPYHAPATLNQDSFVVQLVKAAEARGGKLSVTQGVVDTGRGFAEIEATLNDLVKSGYVNIDNDPDTGVVVYAFPELELSANPELKRWV</sequence>
<evidence type="ECO:0000256" key="3">
    <source>
        <dbReference type="ARBA" id="ARBA00022989"/>
    </source>
</evidence>
<gene>
    <name evidence="6" type="ORF">MC7420_2375</name>
</gene>
<proteinExistence type="predicted"/>
<comment type="subcellular location">
    <subcellularLocation>
        <location evidence="1">Membrane</location>
        <topology evidence="1">Multi-pass membrane protein</topology>
    </subcellularLocation>
</comment>
<dbReference type="STRING" id="118168.MC7420_2375"/>
<evidence type="ECO:0000256" key="4">
    <source>
        <dbReference type="ARBA" id="ARBA00023136"/>
    </source>
</evidence>
<evidence type="ECO:0000313" key="7">
    <source>
        <dbReference type="Proteomes" id="UP000003835"/>
    </source>
</evidence>
<accession>B4W254</accession>
<evidence type="ECO:0000256" key="1">
    <source>
        <dbReference type="ARBA" id="ARBA00004141"/>
    </source>
</evidence>
<keyword evidence="7" id="KW-1185">Reference proteome</keyword>
<keyword evidence="3" id="KW-1133">Transmembrane helix</keyword>
<organism evidence="6 7">
    <name type="scientific">Coleofasciculus chthonoplastes PCC 7420</name>
    <dbReference type="NCBI Taxonomy" id="118168"/>
    <lineage>
        <taxon>Bacteria</taxon>
        <taxon>Bacillati</taxon>
        <taxon>Cyanobacteriota</taxon>
        <taxon>Cyanophyceae</taxon>
        <taxon>Coleofasciculales</taxon>
        <taxon>Coleofasciculaceae</taxon>
        <taxon>Coleofasciculus</taxon>
    </lineage>
</organism>
<dbReference type="InterPro" id="IPR050932">
    <property type="entry name" value="TM2D1-3-like"/>
</dbReference>
<evidence type="ECO:0000313" key="6">
    <source>
        <dbReference type="EMBL" id="EDX71709.1"/>
    </source>
</evidence>
<dbReference type="PANTHER" id="PTHR21016:SF25">
    <property type="entry name" value="TM2 DOMAIN-CONTAINING PROTEIN DDB_G0277895-RELATED"/>
    <property type="match status" value="1"/>
</dbReference>
<feature type="domain" description="TM2" evidence="5">
    <location>
        <begin position="3"/>
        <end position="42"/>
    </location>
</feature>
<dbReference type="Pfam" id="PF05154">
    <property type="entry name" value="TM2"/>
    <property type="match status" value="1"/>
</dbReference>
<evidence type="ECO:0000259" key="5">
    <source>
        <dbReference type="Pfam" id="PF05154"/>
    </source>
</evidence>
<dbReference type="eggNOG" id="COG2314">
    <property type="taxonomic scope" value="Bacteria"/>
</dbReference>
<keyword evidence="2" id="KW-0812">Transmembrane</keyword>
<dbReference type="AlphaFoldDB" id="B4W254"/>